<evidence type="ECO:0000256" key="1">
    <source>
        <dbReference type="ARBA" id="ARBA00022723"/>
    </source>
</evidence>
<dbReference type="Proteomes" id="UP001295794">
    <property type="component" value="Unassembled WGS sequence"/>
</dbReference>
<comment type="caution">
    <text evidence="4">The sequence shown here is derived from an EMBL/GenBank/DDBJ whole genome shotgun (WGS) entry which is preliminary data.</text>
</comment>
<feature type="region of interest" description="Disordered" evidence="2">
    <location>
        <begin position="124"/>
        <end position="146"/>
    </location>
</feature>
<evidence type="ECO:0000256" key="2">
    <source>
        <dbReference type="SAM" id="MobiDB-lite"/>
    </source>
</evidence>
<feature type="compositionally biased region" description="Basic and acidic residues" evidence="2">
    <location>
        <begin position="130"/>
        <end position="141"/>
    </location>
</feature>
<proteinExistence type="predicted"/>
<dbReference type="PROSITE" id="PS00202">
    <property type="entry name" value="RUBREDOXIN"/>
    <property type="match status" value="1"/>
</dbReference>
<protein>
    <submittedName>
        <fullName evidence="4">Uncharacterized protein</fullName>
    </submittedName>
</protein>
<keyword evidence="3" id="KW-1133">Transmembrane helix</keyword>
<keyword evidence="3" id="KW-0812">Transmembrane</keyword>
<accession>A0AAD2JVN7</accession>
<evidence type="ECO:0000313" key="4">
    <source>
        <dbReference type="EMBL" id="CAK5264280.1"/>
    </source>
</evidence>
<keyword evidence="1" id="KW-0479">Metal-binding</keyword>
<gene>
    <name evidence="4" type="ORF">MYCIT1_LOCUS4300</name>
</gene>
<dbReference type="GO" id="GO:0046872">
    <property type="term" value="F:metal ion binding"/>
    <property type="evidence" value="ECO:0007669"/>
    <property type="project" value="UniProtKB-KW"/>
</dbReference>
<organism evidence="4 5">
    <name type="scientific">Mycena citricolor</name>
    <dbReference type="NCBI Taxonomy" id="2018698"/>
    <lineage>
        <taxon>Eukaryota</taxon>
        <taxon>Fungi</taxon>
        <taxon>Dikarya</taxon>
        <taxon>Basidiomycota</taxon>
        <taxon>Agaricomycotina</taxon>
        <taxon>Agaricomycetes</taxon>
        <taxon>Agaricomycetidae</taxon>
        <taxon>Agaricales</taxon>
        <taxon>Marasmiineae</taxon>
        <taxon>Mycenaceae</taxon>
        <taxon>Mycena</taxon>
    </lineage>
</organism>
<dbReference type="EMBL" id="CAVNYO010000051">
    <property type="protein sequence ID" value="CAK5264280.1"/>
    <property type="molecule type" value="Genomic_DNA"/>
</dbReference>
<feature type="transmembrane region" description="Helical" evidence="3">
    <location>
        <begin position="175"/>
        <end position="193"/>
    </location>
</feature>
<keyword evidence="5" id="KW-1185">Reference proteome</keyword>
<dbReference type="InterPro" id="IPR018527">
    <property type="entry name" value="Rubredoxin_Fe_BS"/>
</dbReference>
<keyword evidence="3" id="KW-0472">Membrane</keyword>
<evidence type="ECO:0000313" key="5">
    <source>
        <dbReference type="Proteomes" id="UP001295794"/>
    </source>
</evidence>
<name>A0AAD2JVN7_9AGAR</name>
<sequence length="197" mass="21562">MAGLNKNNSAVKRIMQERMTYLFVIHDYTFSHRFSLLKEWHCTLRGPSGTEFEGDLHKLHKLTLATRLGCENSYYWIAGFFPLKGKAAVGVGSIEHPVAERRRLAGLSRSWVCPHCAVPNSSLLSDPAEESSKAASERADAVDAGAPPNPVEAPIVAAIVDSASQPVPRAQRPPLLLDTAICVILVLVCGIVFRRVF</sequence>
<dbReference type="AlphaFoldDB" id="A0AAD2JVN7"/>
<evidence type="ECO:0000256" key="3">
    <source>
        <dbReference type="SAM" id="Phobius"/>
    </source>
</evidence>
<reference evidence="4" key="1">
    <citation type="submission" date="2023-11" db="EMBL/GenBank/DDBJ databases">
        <authorList>
            <person name="De Vega J J."/>
            <person name="De Vega J J."/>
        </authorList>
    </citation>
    <scope>NUCLEOTIDE SEQUENCE</scope>
</reference>